<sequence length="176" mass="19854">MASPEVPAGTDAARLLKRKNNDFNRSPLIKAIVGEGDDQEEFNLHRYIITKKSGFFKSAFSGRWGNSESKKVDLLHLDPKYFAQYLEAVYTNKILPDTYTYEPGVISALCHVYVIAEEMIDASTKNLALRDLKRAICCEVGNLHWYPGKNHIATIYEATSSASNPARRFMISCERS</sequence>
<dbReference type="AlphaFoldDB" id="A0A6A6ZCS8"/>
<dbReference type="CDD" id="cd18186">
    <property type="entry name" value="BTB_POZ_ZBTB_KLHL-like"/>
    <property type="match status" value="1"/>
</dbReference>
<dbReference type="Proteomes" id="UP000799424">
    <property type="component" value="Unassembled WGS sequence"/>
</dbReference>
<evidence type="ECO:0000313" key="2">
    <source>
        <dbReference type="EMBL" id="KAF2818912.1"/>
    </source>
</evidence>
<dbReference type="PANTHER" id="PTHR47843">
    <property type="entry name" value="BTB DOMAIN-CONTAINING PROTEIN-RELATED"/>
    <property type="match status" value="1"/>
</dbReference>
<dbReference type="PROSITE" id="PS50097">
    <property type="entry name" value="BTB"/>
    <property type="match status" value="1"/>
</dbReference>
<evidence type="ECO:0000313" key="3">
    <source>
        <dbReference type="Proteomes" id="UP000799424"/>
    </source>
</evidence>
<dbReference type="Pfam" id="PF00651">
    <property type="entry name" value="BTB"/>
    <property type="match status" value="1"/>
</dbReference>
<feature type="domain" description="BTB" evidence="1">
    <location>
        <begin position="27"/>
        <end position="98"/>
    </location>
</feature>
<name>A0A6A6ZCS8_9PLEO</name>
<dbReference type="Gene3D" id="3.30.710.10">
    <property type="entry name" value="Potassium Channel Kv1.1, Chain A"/>
    <property type="match status" value="1"/>
</dbReference>
<accession>A0A6A6ZCS8</accession>
<keyword evidence="3" id="KW-1185">Reference proteome</keyword>
<gene>
    <name evidence="2" type="ORF">CC86DRAFT_460839</name>
</gene>
<proteinExistence type="predicted"/>
<dbReference type="SUPFAM" id="SSF54695">
    <property type="entry name" value="POZ domain"/>
    <property type="match status" value="1"/>
</dbReference>
<dbReference type="InterPro" id="IPR011333">
    <property type="entry name" value="SKP1/BTB/POZ_sf"/>
</dbReference>
<dbReference type="PANTHER" id="PTHR47843:SF2">
    <property type="entry name" value="BTB DOMAIN-CONTAINING PROTEIN"/>
    <property type="match status" value="1"/>
</dbReference>
<dbReference type="OrthoDB" id="3684081at2759"/>
<dbReference type="InterPro" id="IPR000210">
    <property type="entry name" value="BTB/POZ_dom"/>
</dbReference>
<evidence type="ECO:0000259" key="1">
    <source>
        <dbReference type="PROSITE" id="PS50097"/>
    </source>
</evidence>
<organism evidence="2 3">
    <name type="scientific">Ophiobolus disseminans</name>
    <dbReference type="NCBI Taxonomy" id="1469910"/>
    <lineage>
        <taxon>Eukaryota</taxon>
        <taxon>Fungi</taxon>
        <taxon>Dikarya</taxon>
        <taxon>Ascomycota</taxon>
        <taxon>Pezizomycotina</taxon>
        <taxon>Dothideomycetes</taxon>
        <taxon>Pleosporomycetidae</taxon>
        <taxon>Pleosporales</taxon>
        <taxon>Pleosporineae</taxon>
        <taxon>Phaeosphaeriaceae</taxon>
        <taxon>Ophiobolus</taxon>
    </lineage>
</organism>
<reference evidence="2" key="1">
    <citation type="journal article" date="2020" name="Stud. Mycol.">
        <title>101 Dothideomycetes genomes: a test case for predicting lifestyles and emergence of pathogens.</title>
        <authorList>
            <person name="Haridas S."/>
            <person name="Albert R."/>
            <person name="Binder M."/>
            <person name="Bloem J."/>
            <person name="Labutti K."/>
            <person name="Salamov A."/>
            <person name="Andreopoulos B."/>
            <person name="Baker S."/>
            <person name="Barry K."/>
            <person name="Bills G."/>
            <person name="Bluhm B."/>
            <person name="Cannon C."/>
            <person name="Castanera R."/>
            <person name="Culley D."/>
            <person name="Daum C."/>
            <person name="Ezra D."/>
            <person name="Gonzalez J."/>
            <person name="Henrissat B."/>
            <person name="Kuo A."/>
            <person name="Liang C."/>
            <person name="Lipzen A."/>
            <person name="Lutzoni F."/>
            <person name="Magnuson J."/>
            <person name="Mondo S."/>
            <person name="Nolan M."/>
            <person name="Ohm R."/>
            <person name="Pangilinan J."/>
            <person name="Park H.-J."/>
            <person name="Ramirez L."/>
            <person name="Alfaro M."/>
            <person name="Sun H."/>
            <person name="Tritt A."/>
            <person name="Yoshinaga Y."/>
            <person name="Zwiers L.-H."/>
            <person name="Turgeon B."/>
            <person name="Goodwin S."/>
            <person name="Spatafora J."/>
            <person name="Crous P."/>
            <person name="Grigoriev I."/>
        </authorList>
    </citation>
    <scope>NUCLEOTIDE SEQUENCE</scope>
    <source>
        <strain evidence="2">CBS 113818</strain>
    </source>
</reference>
<dbReference type="EMBL" id="MU006248">
    <property type="protein sequence ID" value="KAF2818912.1"/>
    <property type="molecule type" value="Genomic_DNA"/>
</dbReference>
<protein>
    <recommendedName>
        <fullName evidence="1">BTB domain-containing protein</fullName>
    </recommendedName>
</protein>